<comment type="subunit">
    <text evidence="10">Homodimer. Forms a membrane-associated complex with FtsX.</text>
</comment>
<protein>
    <recommendedName>
        <fullName evidence="2 10">Cell division ATP-binding protein FtsE</fullName>
    </recommendedName>
</protein>
<evidence type="ECO:0000256" key="1">
    <source>
        <dbReference type="ARBA" id="ARBA00005417"/>
    </source>
</evidence>
<evidence type="ECO:0000256" key="3">
    <source>
        <dbReference type="ARBA" id="ARBA00022448"/>
    </source>
</evidence>
<dbReference type="HOGENOM" id="CLU_000604_1_22_3"/>
<dbReference type="InterPro" id="IPR015854">
    <property type="entry name" value="ABC_transpr_LolD-like"/>
</dbReference>
<dbReference type="EMBL" id="CP001344">
    <property type="protein sequence ID" value="ACL45254.1"/>
    <property type="molecule type" value="Genomic_DNA"/>
</dbReference>
<keyword evidence="4 10" id="KW-1003">Cell membrane</keyword>
<dbReference type="InterPro" id="IPR005286">
    <property type="entry name" value="Cell_div_FtsE"/>
</dbReference>
<dbReference type="eggNOG" id="COG2884">
    <property type="taxonomic scope" value="Bacteria"/>
</dbReference>
<keyword evidence="5 10" id="KW-0132">Cell division</keyword>
<evidence type="ECO:0000256" key="8">
    <source>
        <dbReference type="ARBA" id="ARBA00023136"/>
    </source>
</evidence>
<reference evidence="12" key="1">
    <citation type="submission" date="2009-01" db="EMBL/GenBank/DDBJ databases">
        <title>Complete sequence of chromosome Cyanothece sp. PCC 7425.</title>
        <authorList>
            <consortium name="US DOE Joint Genome Institute"/>
            <person name="Lucas S."/>
            <person name="Copeland A."/>
            <person name="Lapidus A."/>
            <person name="Glavina del Rio T."/>
            <person name="Dalin E."/>
            <person name="Tice H."/>
            <person name="Bruce D."/>
            <person name="Goodwin L."/>
            <person name="Pitluck S."/>
            <person name="Sims D."/>
            <person name="Meineke L."/>
            <person name="Brettin T."/>
            <person name="Detter J.C."/>
            <person name="Han C."/>
            <person name="Larimer F."/>
            <person name="Land M."/>
            <person name="Hauser L."/>
            <person name="Kyrpides N."/>
            <person name="Ovchinnikova G."/>
            <person name="Liberton M."/>
            <person name="Stoeckel J."/>
            <person name="Banerjee A."/>
            <person name="Singh A."/>
            <person name="Page L."/>
            <person name="Sato H."/>
            <person name="Zhao L."/>
            <person name="Sherman L."/>
            <person name="Pakrasi H."/>
            <person name="Richardson P."/>
        </authorList>
    </citation>
    <scope>NUCLEOTIDE SEQUENCE</scope>
    <source>
        <strain evidence="12">PCC 7425</strain>
    </source>
</reference>
<dbReference type="Pfam" id="PF00005">
    <property type="entry name" value="ABC_tran"/>
    <property type="match status" value="1"/>
</dbReference>
<name>B8HL22_CYAP4</name>
<dbReference type="KEGG" id="cyn:Cyan7425_2913"/>
<dbReference type="InterPro" id="IPR017871">
    <property type="entry name" value="ABC_transporter-like_CS"/>
</dbReference>
<evidence type="ECO:0000256" key="9">
    <source>
        <dbReference type="ARBA" id="ARBA00023306"/>
    </source>
</evidence>
<dbReference type="SUPFAM" id="SSF52540">
    <property type="entry name" value="P-loop containing nucleoside triphosphate hydrolases"/>
    <property type="match status" value="1"/>
</dbReference>
<dbReference type="OrthoDB" id="508204at2"/>
<dbReference type="AlphaFoldDB" id="B8HL22"/>
<comment type="subcellular location">
    <subcellularLocation>
        <location evidence="10">Cell membrane</location>
        <topology evidence="10">Peripheral membrane protein</topology>
        <orientation evidence="10">Cytoplasmic side</orientation>
    </subcellularLocation>
</comment>
<dbReference type="Gene3D" id="3.40.50.300">
    <property type="entry name" value="P-loop containing nucleotide triphosphate hydrolases"/>
    <property type="match status" value="1"/>
</dbReference>
<evidence type="ECO:0000256" key="2">
    <source>
        <dbReference type="ARBA" id="ARBA00020019"/>
    </source>
</evidence>
<dbReference type="PROSITE" id="PS00211">
    <property type="entry name" value="ABC_TRANSPORTER_1"/>
    <property type="match status" value="1"/>
</dbReference>
<dbReference type="GO" id="GO:0022857">
    <property type="term" value="F:transmembrane transporter activity"/>
    <property type="evidence" value="ECO:0007669"/>
    <property type="project" value="TreeGrafter"/>
</dbReference>
<dbReference type="SMART" id="SM00382">
    <property type="entry name" value="AAA"/>
    <property type="match status" value="1"/>
</dbReference>
<evidence type="ECO:0000313" key="12">
    <source>
        <dbReference type="EMBL" id="ACL45254.1"/>
    </source>
</evidence>
<dbReference type="InterPro" id="IPR003593">
    <property type="entry name" value="AAA+_ATPase"/>
</dbReference>
<evidence type="ECO:0000256" key="4">
    <source>
        <dbReference type="ARBA" id="ARBA00022475"/>
    </source>
</evidence>
<dbReference type="InterPro" id="IPR003439">
    <property type="entry name" value="ABC_transporter-like_ATP-bd"/>
</dbReference>
<feature type="domain" description="ABC transporter" evidence="11">
    <location>
        <begin position="14"/>
        <end position="237"/>
    </location>
</feature>
<sequence length="238" mass="26468">MEPKPDPPHRSSLVQFRGVSKSYAQQFSLRDVNLQVKRGDFWFITGPSGSGKSTLMKLIYGAERPDHGSVLVEGMEVNQLRGDRLAYLRRRLGIVFQDYKLLSRRTIAENAAFVLRAQGIPRAEIARRLTPALKLVGLIDKAHAFPDQLSGGEQQRASIARAIIASPTLLLADEPTGNLDRDNAQQVLKILTQLNAAGITVLVTTHDRQLIQATQFPVMHLHRGQVRIERTGGKDHVQ</sequence>
<dbReference type="NCBIfam" id="TIGR02673">
    <property type="entry name" value="FtsE"/>
    <property type="match status" value="1"/>
</dbReference>
<dbReference type="GO" id="GO:0005886">
    <property type="term" value="C:plasma membrane"/>
    <property type="evidence" value="ECO:0007669"/>
    <property type="project" value="UniProtKB-SubCell"/>
</dbReference>
<evidence type="ECO:0000256" key="6">
    <source>
        <dbReference type="ARBA" id="ARBA00022741"/>
    </source>
</evidence>
<keyword evidence="3" id="KW-0813">Transport</keyword>
<comment type="function">
    <text evidence="10">Part of the ABC transporter FtsEX involved in cellular division.</text>
</comment>
<keyword evidence="7 10" id="KW-0067">ATP-binding</keyword>
<dbReference type="PANTHER" id="PTHR24220:SF470">
    <property type="entry name" value="CELL DIVISION ATP-BINDING PROTEIN FTSE"/>
    <property type="match status" value="1"/>
</dbReference>
<accession>B8HL22</accession>
<evidence type="ECO:0000256" key="10">
    <source>
        <dbReference type="RuleBase" id="RU365094"/>
    </source>
</evidence>
<dbReference type="InterPro" id="IPR017911">
    <property type="entry name" value="MacB-like_ATP-bd"/>
</dbReference>
<evidence type="ECO:0000259" key="11">
    <source>
        <dbReference type="PROSITE" id="PS50893"/>
    </source>
</evidence>
<dbReference type="InterPro" id="IPR027417">
    <property type="entry name" value="P-loop_NTPase"/>
</dbReference>
<comment type="similarity">
    <text evidence="1 10">Belongs to the ABC transporter superfamily.</text>
</comment>
<keyword evidence="9 10" id="KW-0131">Cell cycle</keyword>
<gene>
    <name evidence="10" type="primary">ftsE</name>
    <name evidence="12" type="ordered locus">Cyan7425_2913</name>
</gene>
<organism evidence="12">
    <name type="scientific">Cyanothece sp. (strain PCC 7425 / ATCC 29141)</name>
    <dbReference type="NCBI Taxonomy" id="395961"/>
    <lineage>
        <taxon>Bacteria</taxon>
        <taxon>Bacillati</taxon>
        <taxon>Cyanobacteriota</taxon>
        <taxon>Cyanophyceae</taxon>
        <taxon>Gomontiellales</taxon>
        <taxon>Cyanothecaceae</taxon>
        <taxon>Cyanothece</taxon>
    </lineage>
</organism>
<dbReference type="GO" id="GO:0005524">
    <property type="term" value="F:ATP binding"/>
    <property type="evidence" value="ECO:0007669"/>
    <property type="project" value="UniProtKB-UniRule"/>
</dbReference>
<keyword evidence="8 10" id="KW-0472">Membrane</keyword>
<evidence type="ECO:0000256" key="7">
    <source>
        <dbReference type="ARBA" id="ARBA00022840"/>
    </source>
</evidence>
<dbReference type="GO" id="GO:0051301">
    <property type="term" value="P:cell division"/>
    <property type="evidence" value="ECO:0007669"/>
    <property type="project" value="UniProtKB-UniRule"/>
</dbReference>
<evidence type="ECO:0000256" key="5">
    <source>
        <dbReference type="ARBA" id="ARBA00022618"/>
    </source>
</evidence>
<dbReference type="CDD" id="cd03255">
    <property type="entry name" value="ABC_MJ0796_LolCDE_FtsE"/>
    <property type="match status" value="1"/>
</dbReference>
<keyword evidence="6 10" id="KW-0547">Nucleotide-binding</keyword>
<proteinExistence type="inferred from homology"/>
<dbReference type="FunFam" id="3.40.50.300:FF:000056">
    <property type="entry name" value="Cell division ATP-binding protein FtsE"/>
    <property type="match status" value="1"/>
</dbReference>
<dbReference type="GO" id="GO:0016887">
    <property type="term" value="F:ATP hydrolysis activity"/>
    <property type="evidence" value="ECO:0007669"/>
    <property type="project" value="InterPro"/>
</dbReference>
<dbReference type="STRING" id="395961.Cyan7425_2913"/>
<dbReference type="PROSITE" id="PS50893">
    <property type="entry name" value="ABC_TRANSPORTER_2"/>
    <property type="match status" value="1"/>
</dbReference>
<dbReference type="PANTHER" id="PTHR24220">
    <property type="entry name" value="IMPORT ATP-BINDING PROTEIN"/>
    <property type="match status" value="1"/>
</dbReference>